<feature type="signal peptide" evidence="6">
    <location>
        <begin position="1"/>
        <end position="19"/>
    </location>
</feature>
<dbReference type="PANTHER" id="PTHR11857:SF43">
    <property type="entry name" value="GEO07291P1-RELATED"/>
    <property type="match status" value="1"/>
</dbReference>
<comment type="similarity">
    <text evidence="2">Belongs to the PBP/GOBP family.</text>
</comment>
<proteinExistence type="evidence at transcript level"/>
<dbReference type="GO" id="GO:0007608">
    <property type="term" value="P:sensory perception of smell"/>
    <property type="evidence" value="ECO:0007669"/>
    <property type="project" value="TreeGrafter"/>
</dbReference>
<evidence type="ECO:0000313" key="7">
    <source>
        <dbReference type="EMBL" id="ABA43058.1"/>
    </source>
</evidence>
<feature type="chain" id="PRO_5004179542" evidence="6">
    <location>
        <begin position="20"/>
        <end position="249"/>
    </location>
</feature>
<dbReference type="Pfam" id="PF01395">
    <property type="entry name" value="PBP_GOBP"/>
    <property type="match status" value="1"/>
</dbReference>
<evidence type="ECO:0000256" key="3">
    <source>
        <dbReference type="ARBA" id="ARBA00022525"/>
    </source>
</evidence>
<keyword evidence="5 6" id="KW-0732">Signal</keyword>
<protein>
    <submittedName>
        <fullName evidence="7">27 kDa D7-related salivary protein SP10</fullName>
    </submittedName>
</protein>
<dbReference type="CDD" id="cd23992">
    <property type="entry name" value="PBP_GOBP"/>
    <property type="match status" value="1"/>
</dbReference>
<dbReference type="AlphaFoldDB" id="Q0ZS53"/>
<dbReference type="InterPro" id="IPR006170">
    <property type="entry name" value="PBP/GOBP"/>
</dbReference>
<dbReference type="PANTHER" id="PTHR11857">
    <property type="entry name" value="ODORANT BINDING PROTEIN-RELATED"/>
    <property type="match status" value="1"/>
</dbReference>
<dbReference type="SUPFAM" id="SSF47565">
    <property type="entry name" value="Insect pheromone/odorant-binding proteins"/>
    <property type="match status" value="1"/>
</dbReference>
<organism evidence="7">
    <name type="scientific">Phlebotomus perniciosus</name>
    <name type="common">Phlebotomine sand fly</name>
    <dbReference type="NCBI Taxonomy" id="13204"/>
    <lineage>
        <taxon>Eukaryota</taxon>
        <taxon>Metazoa</taxon>
        <taxon>Ecdysozoa</taxon>
        <taxon>Arthropoda</taxon>
        <taxon>Hexapoda</taxon>
        <taxon>Insecta</taxon>
        <taxon>Pterygota</taxon>
        <taxon>Neoptera</taxon>
        <taxon>Endopterygota</taxon>
        <taxon>Diptera</taxon>
        <taxon>Nematocera</taxon>
        <taxon>Psychodoidea</taxon>
        <taxon>Psychodidae</taxon>
        <taxon>Phlebotomus</taxon>
        <taxon>Larroussius</taxon>
    </lineage>
</organism>
<dbReference type="EMBL" id="DQ153104">
    <property type="protein sequence ID" value="ABA43058.1"/>
    <property type="molecule type" value="mRNA"/>
</dbReference>
<sequence>MNNLLTFFGVLCFLGFANSLRFPRDPDQTRWAEKTCLREFSRAPPSLLKKWQQLDFPNTNLTHCFIKCFTSYLGVYNDTTKKFNVDGIKTQFKSQEIPAPQGLETLRKTSKGTCKDIYLMTVDLVKKNKLQFAKAFHGISAEAAKWYTQHKGNVKGKYQKASEFCKSKDDECRLHCRFYYYRLVDEDYQIFNRNLKINGISNAQLQQCRNKASQAKGCQVAKVLRQCLKDINPENVKATLKELDEISAK</sequence>
<evidence type="ECO:0000256" key="4">
    <source>
        <dbReference type="ARBA" id="ARBA00022656"/>
    </source>
</evidence>
<evidence type="ECO:0000256" key="6">
    <source>
        <dbReference type="SAM" id="SignalP"/>
    </source>
</evidence>
<comment type="subcellular location">
    <subcellularLocation>
        <location evidence="1">Secreted</location>
    </subcellularLocation>
</comment>
<evidence type="ECO:0000256" key="5">
    <source>
        <dbReference type="ARBA" id="ARBA00022729"/>
    </source>
</evidence>
<name>Q0ZS53_PHLPE</name>
<dbReference type="GO" id="GO:0090729">
    <property type="term" value="F:toxin activity"/>
    <property type="evidence" value="ECO:0007669"/>
    <property type="project" value="UniProtKB-KW"/>
</dbReference>
<accession>Q0ZS53</accession>
<dbReference type="InterPro" id="IPR036728">
    <property type="entry name" value="PBP_GOBP_sf"/>
</dbReference>
<evidence type="ECO:0000256" key="1">
    <source>
        <dbReference type="ARBA" id="ARBA00004613"/>
    </source>
</evidence>
<keyword evidence="3" id="KW-0964">Secreted</keyword>
<evidence type="ECO:0000256" key="2">
    <source>
        <dbReference type="ARBA" id="ARBA00008098"/>
    </source>
</evidence>
<dbReference type="GO" id="GO:0005549">
    <property type="term" value="F:odorant binding"/>
    <property type="evidence" value="ECO:0007669"/>
    <property type="project" value="InterPro"/>
</dbReference>
<dbReference type="Gene3D" id="1.10.238.20">
    <property type="entry name" value="Pheromone/general odorant binding protein domain"/>
    <property type="match status" value="1"/>
</dbReference>
<keyword evidence="4" id="KW-0800">Toxin</keyword>
<dbReference type="GO" id="GO:0005615">
    <property type="term" value="C:extracellular space"/>
    <property type="evidence" value="ECO:0007669"/>
    <property type="project" value="TreeGrafter"/>
</dbReference>
<reference evidence="7" key="1">
    <citation type="journal article" date="2006" name="BMC Genomics">
        <title>Comparative salivary gland transcriptomics of sandfly vectors of visceral leishmaniasis.</title>
        <authorList>
            <person name="Anderson J.M."/>
            <person name="Oliveira F."/>
            <person name="Kamhawi S."/>
            <person name="Mans B.J."/>
            <person name="Reynoso D."/>
            <person name="Seitz A.E."/>
            <person name="Lawyer P."/>
            <person name="Garfield M."/>
            <person name="Pham M."/>
            <person name="Valenzuela J.G."/>
        </authorList>
    </citation>
    <scope>NUCLEOTIDE SEQUENCE</scope>
</reference>